<organism evidence="2 3">
    <name type="scientific">Coprinopsis cinerea (strain Okayama-7 / 130 / ATCC MYA-4618 / FGSC 9003)</name>
    <name type="common">Inky cap fungus</name>
    <name type="synonym">Hormographiella aspergillata</name>
    <dbReference type="NCBI Taxonomy" id="240176"/>
    <lineage>
        <taxon>Eukaryota</taxon>
        <taxon>Fungi</taxon>
        <taxon>Dikarya</taxon>
        <taxon>Basidiomycota</taxon>
        <taxon>Agaricomycotina</taxon>
        <taxon>Agaricomycetes</taxon>
        <taxon>Agaricomycetidae</taxon>
        <taxon>Agaricales</taxon>
        <taxon>Agaricineae</taxon>
        <taxon>Psathyrellaceae</taxon>
        <taxon>Coprinopsis</taxon>
    </lineage>
</organism>
<protein>
    <submittedName>
        <fullName evidence="2">Uncharacterized protein</fullName>
    </submittedName>
</protein>
<dbReference type="AlphaFoldDB" id="A8NYZ0"/>
<dbReference type="GeneID" id="6014120"/>
<proteinExistence type="predicted"/>
<dbReference type="VEuPathDB" id="FungiDB:CC1G_01475"/>
<gene>
    <name evidence="2" type="ORF">CC1G_01475</name>
</gene>
<dbReference type="Proteomes" id="UP000001861">
    <property type="component" value="Unassembled WGS sequence"/>
</dbReference>
<dbReference type="OrthoDB" id="3067340at2759"/>
<dbReference type="HOGENOM" id="CLU_460041_0_0_1"/>
<dbReference type="KEGG" id="cci:CC1G_01475"/>
<evidence type="ECO:0000256" key="1">
    <source>
        <dbReference type="SAM" id="MobiDB-lite"/>
    </source>
</evidence>
<feature type="region of interest" description="Disordered" evidence="1">
    <location>
        <begin position="541"/>
        <end position="580"/>
    </location>
</feature>
<evidence type="ECO:0000313" key="3">
    <source>
        <dbReference type="Proteomes" id="UP000001861"/>
    </source>
</evidence>
<dbReference type="InParanoid" id="A8NYZ0"/>
<dbReference type="RefSeq" id="XP_001837563.2">
    <property type="nucleotide sequence ID" value="XM_001837511.2"/>
</dbReference>
<keyword evidence="3" id="KW-1185">Reference proteome</keyword>
<dbReference type="EMBL" id="AACS02000005">
    <property type="protein sequence ID" value="EAU84479.2"/>
    <property type="molecule type" value="Genomic_DNA"/>
</dbReference>
<accession>A8NYZ0</accession>
<evidence type="ECO:0000313" key="2">
    <source>
        <dbReference type="EMBL" id="EAU84479.2"/>
    </source>
</evidence>
<sequence>MPAIVFDYNFVCLWDGLSAELQDEIIGYLSLRELHLLCQSEDRENLARDHLFRRVQAYLGEWGLEIKSTLSVMGATNTVLSGSVGTAVVQGDLDWHPNDLDFYTVREGLESFCEHLQEQGYKQHLMKEKDYGEMREDGQEGVGLDFLGFRRYVHGGLDRVLTFRNENAKKINVVVSCSASPFVPILYFHSTVVMNVITADGVGCFYPDTIRSRIGIVNTGMAVSGQPTMFERREKALNKYRDRGYYFINACDDVSAKIRHLTQEDVLSHRSRKLGPQMELPPWQTQYRLRVEAPGWGNDLDHDLSIGSKIHQVLKRAKKNMLVTGSPYPCRSLFLSWFIYGRRGVLRTPEQISWRLSMITGKGIVWKKWTSNERPVEDMHLDAVVVCTTLTMGYAVPATPEVSAIRLSSNPNLVVPFSWSISPNLRCWRIHIESPWLLNTRTRLALFIDDVAVMHVGLNLCVYQVPCVEGTPRHSGYYFNVFHAFGDNLRQELQKKPACSTTLTIVQTLQPYSKASDKVFALVYELSLPVHGLGLADDGNVAPQSRPMAHGTAFSVQGDSSSSRPDSGRETGAPRFPPHEKLRLSYLMASPMT</sequence>
<comment type="caution">
    <text evidence="2">The sequence shown here is derived from an EMBL/GenBank/DDBJ whole genome shotgun (WGS) entry which is preliminary data.</text>
</comment>
<name>A8NYZ0_COPC7</name>
<reference evidence="2 3" key="1">
    <citation type="journal article" date="2010" name="Proc. Natl. Acad. Sci. U.S.A.">
        <title>Insights into evolution of multicellular fungi from the assembled chromosomes of the mushroom Coprinopsis cinerea (Coprinus cinereus).</title>
        <authorList>
            <person name="Stajich J.E."/>
            <person name="Wilke S.K."/>
            <person name="Ahren D."/>
            <person name="Au C.H."/>
            <person name="Birren B.W."/>
            <person name="Borodovsky M."/>
            <person name="Burns C."/>
            <person name="Canback B."/>
            <person name="Casselton L.A."/>
            <person name="Cheng C.K."/>
            <person name="Deng J."/>
            <person name="Dietrich F.S."/>
            <person name="Fargo D.C."/>
            <person name="Farman M.L."/>
            <person name="Gathman A.C."/>
            <person name="Goldberg J."/>
            <person name="Guigo R."/>
            <person name="Hoegger P.J."/>
            <person name="Hooker J.B."/>
            <person name="Huggins A."/>
            <person name="James T.Y."/>
            <person name="Kamada T."/>
            <person name="Kilaru S."/>
            <person name="Kodira C."/>
            <person name="Kues U."/>
            <person name="Kupfer D."/>
            <person name="Kwan H.S."/>
            <person name="Lomsadze A."/>
            <person name="Li W."/>
            <person name="Lilly W.W."/>
            <person name="Ma L.J."/>
            <person name="Mackey A.J."/>
            <person name="Manning G."/>
            <person name="Martin F."/>
            <person name="Muraguchi H."/>
            <person name="Natvig D.O."/>
            <person name="Palmerini H."/>
            <person name="Ramesh M.A."/>
            <person name="Rehmeyer C.J."/>
            <person name="Roe B.A."/>
            <person name="Shenoy N."/>
            <person name="Stanke M."/>
            <person name="Ter-Hovhannisyan V."/>
            <person name="Tunlid A."/>
            <person name="Velagapudi R."/>
            <person name="Vision T.J."/>
            <person name="Zeng Q."/>
            <person name="Zolan M.E."/>
            <person name="Pukkila P.J."/>
        </authorList>
    </citation>
    <scope>NUCLEOTIDE SEQUENCE [LARGE SCALE GENOMIC DNA]</scope>
    <source>
        <strain evidence="3">Okayama-7 / 130 / ATCC MYA-4618 / FGSC 9003</strain>
    </source>
</reference>